<dbReference type="InterPro" id="IPR014710">
    <property type="entry name" value="RmlC-like_jellyroll"/>
</dbReference>
<keyword evidence="2" id="KW-0560">Oxidoreductase</keyword>
<keyword evidence="2" id="KW-0223">Dioxygenase</keyword>
<dbReference type="CDD" id="cd20302">
    <property type="entry name" value="cupin_DAD"/>
    <property type="match status" value="1"/>
</dbReference>
<feature type="domain" description="ChrR-like cupin" evidence="1">
    <location>
        <begin position="17"/>
        <end position="109"/>
    </location>
</feature>
<dbReference type="RefSeq" id="WP_114132000.1">
    <property type="nucleotide sequence ID" value="NZ_CP068436.1"/>
</dbReference>
<accession>A0A367PLN8</accession>
<dbReference type="EMBL" id="QDHA01000024">
    <property type="protein sequence ID" value="RCJ08444.1"/>
    <property type="molecule type" value="Genomic_DNA"/>
</dbReference>
<evidence type="ECO:0000313" key="2">
    <source>
        <dbReference type="EMBL" id="RCJ08444.1"/>
    </source>
</evidence>
<dbReference type="Gene3D" id="2.60.120.10">
    <property type="entry name" value="Jelly Rolls"/>
    <property type="match status" value="1"/>
</dbReference>
<dbReference type="Proteomes" id="UP000253501">
    <property type="component" value="Unassembled WGS sequence"/>
</dbReference>
<sequence>MALPNVTTHQDRLLSLNINEVPRLPTEAPGVTITPLFLDREHGIWVLYGRFEPGTVLPTHFHTGTVHFYTTKGMWTYAEYPGDPQTAGSYLYEPGGSVHTFTVPPDATEAAEGFMVVYGANINFVDGEYHSIMDAGAIEAAIIGAVKMGMMPMPRYIRPKGGAEFSTSHG</sequence>
<name>A0A367PLN8_CUPNE</name>
<dbReference type="InterPro" id="IPR011051">
    <property type="entry name" value="RmlC_Cupin_sf"/>
</dbReference>
<dbReference type="SUPFAM" id="SSF51182">
    <property type="entry name" value="RmlC-like cupins"/>
    <property type="match status" value="1"/>
</dbReference>
<comment type="caution">
    <text evidence="2">The sequence shown here is derived from an EMBL/GenBank/DDBJ whole genome shotgun (WGS) entry which is preliminary data.</text>
</comment>
<dbReference type="InterPro" id="IPR025979">
    <property type="entry name" value="ChrR-like_cupin_dom"/>
</dbReference>
<evidence type="ECO:0000259" key="1">
    <source>
        <dbReference type="Pfam" id="PF12973"/>
    </source>
</evidence>
<dbReference type="GO" id="GO:0051213">
    <property type="term" value="F:dioxygenase activity"/>
    <property type="evidence" value="ECO:0007669"/>
    <property type="project" value="UniProtKB-KW"/>
</dbReference>
<evidence type="ECO:0000313" key="3">
    <source>
        <dbReference type="Proteomes" id="UP000253501"/>
    </source>
</evidence>
<protein>
    <submittedName>
        <fullName evidence="2">2,4'-dihydroxyacetophenone dioxygenase</fullName>
    </submittedName>
</protein>
<organism evidence="2 3">
    <name type="scientific">Cupriavidus necator</name>
    <name type="common">Alcaligenes eutrophus</name>
    <name type="synonym">Ralstonia eutropha</name>
    <dbReference type="NCBI Taxonomy" id="106590"/>
    <lineage>
        <taxon>Bacteria</taxon>
        <taxon>Pseudomonadati</taxon>
        <taxon>Pseudomonadota</taxon>
        <taxon>Betaproteobacteria</taxon>
        <taxon>Burkholderiales</taxon>
        <taxon>Burkholderiaceae</taxon>
        <taxon>Cupriavidus</taxon>
    </lineage>
</organism>
<dbReference type="AlphaFoldDB" id="A0A367PLN8"/>
<dbReference type="Pfam" id="PF12973">
    <property type="entry name" value="Cupin_7"/>
    <property type="match status" value="1"/>
</dbReference>
<reference evidence="2 3" key="1">
    <citation type="submission" date="2018-04" db="EMBL/GenBank/DDBJ databases">
        <title>Cupriavidus necator CR12 genome sequencing and assembly.</title>
        <authorList>
            <person name="Ben Fekih I."/>
            <person name="Mazhar H.S."/>
            <person name="Bello S.K."/>
            <person name="Rensing C."/>
        </authorList>
    </citation>
    <scope>NUCLEOTIDE SEQUENCE [LARGE SCALE GENOMIC DNA]</scope>
    <source>
        <strain evidence="2 3">CR12</strain>
    </source>
</reference>
<gene>
    <name evidence="2" type="ORF">DDK22_11090</name>
</gene>
<proteinExistence type="predicted"/>